<organism evidence="2 3">
    <name type="scientific">Prochlorococcus marinus str. PAC1</name>
    <dbReference type="NCBI Taxonomy" id="59924"/>
    <lineage>
        <taxon>Bacteria</taxon>
        <taxon>Bacillati</taxon>
        <taxon>Cyanobacteriota</taxon>
        <taxon>Cyanophyceae</taxon>
        <taxon>Synechococcales</taxon>
        <taxon>Prochlorococcaceae</taxon>
        <taxon>Prochlorococcus</taxon>
    </lineage>
</organism>
<dbReference type="CDD" id="cd00077">
    <property type="entry name" value="HDc"/>
    <property type="match status" value="1"/>
</dbReference>
<dbReference type="PANTHER" id="PTHR11373">
    <property type="entry name" value="DEOXYNUCLEOSIDE TRIPHOSPHATE TRIPHOSPHOHYDROLASE"/>
    <property type="match status" value="1"/>
</dbReference>
<dbReference type="InterPro" id="IPR050135">
    <property type="entry name" value="dGTPase-like"/>
</dbReference>
<dbReference type="Proteomes" id="UP000030392">
    <property type="component" value="Unassembled WGS sequence"/>
</dbReference>
<dbReference type="PROSITE" id="PS51831">
    <property type="entry name" value="HD"/>
    <property type="match status" value="1"/>
</dbReference>
<dbReference type="RefSeq" id="WP_036906317.1">
    <property type="nucleotide sequence ID" value="NZ_CP138967.1"/>
</dbReference>
<feature type="domain" description="HD" evidence="1">
    <location>
        <begin position="58"/>
        <end position="175"/>
    </location>
</feature>
<dbReference type="Pfam" id="PF19276">
    <property type="entry name" value="HD_assoc_2"/>
    <property type="match status" value="1"/>
</dbReference>
<dbReference type="Pfam" id="PF01966">
    <property type="entry name" value="HD"/>
    <property type="match status" value="1"/>
</dbReference>
<keyword evidence="2" id="KW-0378">Hydrolase</keyword>
<evidence type="ECO:0000313" key="3">
    <source>
        <dbReference type="Proteomes" id="UP000030392"/>
    </source>
</evidence>
<dbReference type="InterPro" id="IPR003607">
    <property type="entry name" value="HD/PDEase_dom"/>
</dbReference>
<comment type="caution">
    <text evidence="2">The sequence shown here is derived from an EMBL/GenBank/DDBJ whole genome shotgun (WGS) entry which is preliminary data.</text>
</comment>
<name>A0A0A2C4A9_PROMR</name>
<dbReference type="AlphaFoldDB" id="A0A0A2C4A9"/>
<evidence type="ECO:0000313" key="2">
    <source>
        <dbReference type="EMBL" id="KGG20367.1"/>
    </source>
</evidence>
<dbReference type="GO" id="GO:0006203">
    <property type="term" value="P:dGTP catabolic process"/>
    <property type="evidence" value="ECO:0007669"/>
    <property type="project" value="TreeGrafter"/>
</dbReference>
<dbReference type="InterPro" id="IPR045509">
    <property type="entry name" value="HD_assoc_2"/>
</dbReference>
<dbReference type="PANTHER" id="PTHR11373:SF4">
    <property type="entry name" value="DEOXYNUCLEOSIDE TRIPHOSPHATE TRIPHOSPHOHYDROLASE SAMHD1"/>
    <property type="match status" value="1"/>
</dbReference>
<protein>
    <submittedName>
        <fullName evidence="2">Putative dNTP triphosphohydrolase</fullName>
    </submittedName>
</protein>
<evidence type="ECO:0000259" key="1">
    <source>
        <dbReference type="PROSITE" id="PS51831"/>
    </source>
</evidence>
<gene>
    <name evidence="2" type="ORF">EV03_1329</name>
</gene>
<dbReference type="InterPro" id="IPR006674">
    <property type="entry name" value="HD_domain"/>
</dbReference>
<reference evidence="3" key="1">
    <citation type="journal article" date="2014" name="Sci. Data">
        <title>Genomes of diverse isolates of the marine cyanobacterium Prochlorococcus.</title>
        <authorList>
            <person name="Biller S."/>
            <person name="Berube P."/>
            <person name="Thompson J."/>
            <person name="Kelly L."/>
            <person name="Roggensack S."/>
            <person name="Awad L."/>
            <person name="Roache-Johnson K."/>
            <person name="Ding H."/>
            <person name="Giovannoni S.J."/>
            <person name="Moore L.R."/>
            <person name="Chisholm S.W."/>
        </authorList>
    </citation>
    <scope>NUCLEOTIDE SEQUENCE [LARGE SCALE GENOMIC DNA]</scope>
    <source>
        <strain evidence="3">PAC1</strain>
    </source>
</reference>
<dbReference type="EMBL" id="JNAX01000012">
    <property type="protein sequence ID" value="KGG20367.1"/>
    <property type="molecule type" value="Genomic_DNA"/>
</dbReference>
<proteinExistence type="predicted"/>
<dbReference type="Gene3D" id="1.10.3210.10">
    <property type="entry name" value="Hypothetical protein af1432"/>
    <property type="match status" value="1"/>
</dbReference>
<dbReference type="SMART" id="SM00471">
    <property type="entry name" value="HDc"/>
    <property type="match status" value="1"/>
</dbReference>
<dbReference type="SUPFAM" id="SSF109604">
    <property type="entry name" value="HD-domain/PDEase-like"/>
    <property type="match status" value="1"/>
</dbReference>
<sequence length="419" mass="48486">MSSRTYYDPLHQSITLNSSIPEEKMVMELIDSSPFQRLRRIKQLGPAYLTFHGAESSRFTHSLGVFHLARRAINHLLNVDSGLKEHKFIVYGAALLHDLGHGPLSHTSEEIFKIKHESWTAKLINTSKEITTILNKYGKGNAKAISDLIQSRKAEKKSIISLISSQLDCDRLDYLMRDSYTTGARYGQLDIDRIISAMTISPDGDLAIHPKGLMAVEHYLVIRNLMYRSVYNHRLNEVCNWLLEQIIKTARKIGPQNLWADKSMSEWLWNHEKMSLESFLSNDDTVTGYHIHRWQDCSFNNLSNLCKRFMHRNLLKALNISSFTLETRLESLAKARKLSEKYCLEPDISCGLREQVVKSYHPYKHGLRLWDGDKLQALERVSPLVDRLIQPNQSSWLIYPKEIEIELKIEIEKLKMKHT</sequence>
<dbReference type="GO" id="GO:0008832">
    <property type="term" value="F:dGTPase activity"/>
    <property type="evidence" value="ECO:0007669"/>
    <property type="project" value="TreeGrafter"/>
</dbReference>
<accession>A0A0A2C4A9</accession>